<dbReference type="Gene3D" id="1.10.60.40">
    <property type="match status" value="1"/>
</dbReference>
<gene>
    <name evidence="11" type="ORF">FBF83_06075</name>
</gene>
<dbReference type="CDD" id="cd16012">
    <property type="entry name" value="ALP"/>
    <property type="match status" value="1"/>
</dbReference>
<dbReference type="InterPro" id="IPR017850">
    <property type="entry name" value="Alkaline_phosphatase_core_sf"/>
</dbReference>
<evidence type="ECO:0000256" key="7">
    <source>
        <dbReference type="PIRSR" id="PIRSR601952-1"/>
    </source>
</evidence>
<dbReference type="GO" id="GO:0004035">
    <property type="term" value="F:alkaline phosphatase activity"/>
    <property type="evidence" value="ECO:0007669"/>
    <property type="project" value="TreeGrafter"/>
</dbReference>
<feature type="signal peptide" evidence="10">
    <location>
        <begin position="1"/>
        <end position="22"/>
    </location>
</feature>
<organism evidence="11 12">
    <name type="scientific">Guptibacillus hwajinpoensis</name>
    <dbReference type="NCBI Taxonomy" id="208199"/>
    <lineage>
        <taxon>Bacteria</taxon>
        <taxon>Bacillati</taxon>
        <taxon>Bacillota</taxon>
        <taxon>Bacilli</taxon>
        <taxon>Bacillales</taxon>
        <taxon>Guptibacillaceae</taxon>
        <taxon>Guptibacillus</taxon>
    </lineage>
</organism>
<feature type="chain" id="PRO_5038774062" evidence="10">
    <location>
        <begin position="23"/>
        <end position="472"/>
    </location>
</feature>
<comment type="caution">
    <text evidence="11">The sequence shown here is derived from an EMBL/GenBank/DDBJ whole genome shotgun (WGS) entry which is preliminary data.</text>
</comment>
<keyword evidence="3 8" id="KW-0479">Metal-binding</keyword>
<evidence type="ECO:0000313" key="11">
    <source>
        <dbReference type="EMBL" id="TKD72345.1"/>
    </source>
</evidence>
<keyword evidence="4" id="KW-0378">Hydrolase</keyword>
<keyword evidence="2" id="KW-0597">Phosphoprotein</keyword>
<feature type="active site" description="Phosphoserine intermediate" evidence="7">
    <location>
        <position position="103"/>
    </location>
</feature>
<dbReference type="InterPro" id="IPR001952">
    <property type="entry name" value="Alkaline_phosphatase"/>
</dbReference>
<evidence type="ECO:0000256" key="1">
    <source>
        <dbReference type="ARBA" id="ARBA00005984"/>
    </source>
</evidence>
<evidence type="ECO:0000256" key="6">
    <source>
        <dbReference type="ARBA" id="ARBA00022842"/>
    </source>
</evidence>
<proteinExistence type="inferred from homology"/>
<evidence type="ECO:0000256" key="2">
    <source>
        <dbReference type="ARBA" id="ARBA00022553"/>
    </source>
</evidence>
<dbReference type="AlphaFoldDB" id="A0A4U1MNQ9"/>
<dbReference type="PRINTS" id="PR00113">
    <property type="entry name" value="ALKPHPHTASE"/>
</dbReference>
<dbReference type="Gene3D" id="3.40.720.10">
    <property type="entry name" value="Alkaline Phosphatase, subunit A"/>
    <property type="match status" value="1"/>
</dbReference>
<dbReference type="Pfam" id="PF00245">
    <property type="entry name" value="Alk_phosphatase"/>
    <property type="match status" value="1"/>
</dbReference>
<dbReference type="PANTHER" id="PTHR11596:SF5">
    <property type="entry name" value="ALKALINE PHOSPHATASE"/>
    <property type="match status" value="1"/>
</dbReference>
<feature type="binding site" evidence="8">
    <location>
        <position position="286"/>
    </location>
    <ligand>
        <name>Zn(2+)</name>
        <dbReference type="ChEBI" id="CHEBI:29105"/>
        <label>2</label>
    </ligand>
</feature>
<dbReference type="GO" id="GO:0046872">
    <property type="term" value="F:metal ion binding"/>
    <property type="evidence" value="ECO:0007669"/>
    <property type="project" value="UniProtKB-KW"/>
</dbReference>
<dbReference type="Proteomes" id="UP000310541">
    <property type="component" value="Unassembled WGS sequence"/>
</dbReference>
<dbReference type="InterPro" id="IPR018299">
    <property type="entry name" value="Alkaline_phosphatase_AS"/>
</dbReference>
<sequence length="472" mass="52097">MFIKNAKKKIIPFAVISSLAVAGFSGNAPGIEAKSDKDHKDKNEIENVIFLIGDGMGPAYTTAYRSYNDDKSTPYMEETAFDQHLVGAQQTYSWDPEETVTDSAAAGTAMAAGIKTYNGAISVDVDKEEVKTVLEEAKENEKATGLVSTSQINHATPASFGAHDESRNNYNDIADDYYDEMINGEHKVDVLLGGGTSYFDRSDRNLTEEFKKDGYSYVTSKEELAKDKNEQILGLFAPKGLDKAIDRNEETPSLSDMTEAALDRLEKDKDGFFLMVEGSQIDWAGHDNDAVAAMSEMEDFEKAYEKAIEFAKKDKHTLVVTTADHSTGGMTMGRDGEYQWNPAPLKAAKKTPDFMAAQIAEGSNVEETLNKYIDLELTSEEIASVKEAAKTEKTVEIDDAIERIFDLRSGTGWTTGGHTGVDVNVYAYGPESEDFIGLHENTETGQMIMDLLDSKHDKNHDNDDDKDHDKKH</sequence>
<protein>
    <submittedName>
        <fullName evidence="11">Alkaline phosphatase</fullName>
    </submittedName>
</protein>
<evidence type="ECO:0000313" key="12">
    <source>
        <dbReference type="Proteomes" id="UP000310541"/>
    </source>
</evidence>
<feature type="binding site" evidence="8">
    <location>
        <position position="54"/>
    </location>
    <ligand>
        <name>Mg(2+)</name>
        <dbReference type="ChEBI" id="CHEBI:18420"/>
    </ligand>
</feature>
<evidence type="ECO:0000256" key="4">
    <source>
        <dbReference type="ARBA" id="ARBA00022801"/>
    </source>
</evidence>
<evidence type="ECO:0000256" key="3">
    <source>
        <dbReference type="ARBA" id="ARBA00022723"/>
    </source>
</evidence>
<name>A0A4U1MNQ9_9BACL</name>
<evidence type="ECO:0000256" key="10">
    <source>
        <dbReference type="SAM" id="SignalP"/>
    </source>
</evidence>
<comment type="cofactor">
    <cofactor evidence="8">
        <name>Zn(2+)</name>
        <dbReference type="ChEBI" id="CHEBI:29105"/>
    </cofactor>
    <text evidence="8">Binds 2 Zn(2+) ions.</text>
</comment>
<feature type="binding site" evidence="8">
    <location>
        <position position="418"/>
    </location>
    <ligand>
        <name>Zn(2+)</name>
        <dbReference type="ChEBI" id="CHEBI:29105"/>
        <label>2</label>
    </ligand>
</feature>
<feature type="binding site" evidence="8">
    <location>
        <position position="54"/>
    </location>
    <ligand>
        <name>Zn(2+)</name>
        <dbReference type="ChEBI" id="CHEBI:29105"/>
        <label>2</label>
    </ligand>
</feature>
<feature type="binding site" evidence="8">
    <location>
        <position position="277"/>
    </location>
    <ligand>
        <name>Mg(2+)</name>
        <dbReference type="ChEBI" id="CHEBI:18420"/>
    </ligand>
</feature>
<evidence type="ECO:0000256" key="5">
    <source>
        <dbReference type="ARBA" id="ARBA00022833"/>
    </source>
</evidence>
<feature type="binding site" evidence="8">
    <location>
        <position position="154"/>
    </location>
    <ligand>
        <name>Mg(2+)</name>
        <dbReference type="ChEBI" id="CHEBI:18420"/>
    </ligand>
</feature>
<feature type="binding site" evidence="8">
    <location>
        <position position="325"/>
    </location>
    <ligand>
        <name>Zn(2+)</name>
        <dbReference type="ChEBI" id="CHEBI:29105"/>
        <label>2</label>
    </ligand>
</feature>
<dbReference type="PANTHER" id="PTHR11596">
    <property type="entry name" value="ALKALINE PHOSPHATASE"/>
    <property type="match status" value="1"/>
</dbReference>
<dbReference type="SUPFAM" id="SSF53649">
    <property type="entry name" value="Alkaline phosphatase-like"/>
    <property type="match status" value="1"/>
</dbReference>
<evidence type="ECO:0000256" key="8">
    <source>
        <dbReference type="PIRSR" id="PIRSR601952-2"/>
    </source>
</evidence>
<keyword evidence="5 8" id="KW-0862">Zinc</keyword>
<feature type="binding site" evidence="8">
    <location>
        <position position="324"/>
    </location>
    <ligand>
        <name>Zn(2+)</name>
        <dbReference type="ChEBI" id="CHEBI:29105"/>
        <label>2</label>
    </ligand>
</feature>
<dbReference type="PROSITE" id="PS00123">
    <property type="entry name" value="ALKALINE_PHOSPHATASE"/>
    <property type="match status" value="1"/>
</dbReference>
<feature type="binding site" evidence="8">
    <location>
        <position position="156"/>
    </location>
    <ligand>
        <name>Mg(2+)</name>
        <dbReference type="ChEBI" id="CHEBI:18420"/>
    </ligand>
</feature>
<evidence type="ECO:0000256" key="9">
    <source>
        <dbReference type="RuleBase" id="RU003946"/>
    </source>
</evidence>
<keyword evidence="10" id="KW-0732">Signal</keyword>
<comment type="similarity">
    <text evidence="1 9">Belongs to the alkaline phosphatase family.</text>
</comment>
<feature type="binding site" evidence="8">
    <location>
        <position position="282"/>
    </location>
    <ligand>
        <name>Zn(2+)</name>
        <dbReference type="ChEBI" id="CHEBI:29105"/>
        <label>2</label>
    </ligand>
</feature>
<keyword evidence="6 8" id="KW-0460">Magnesium</keyword>
<dbReference type="EMBL" id="SWFM01000001">
    <property type="protein sequence ID" value="TKD72345.1"/>
    <property type="molecule type" value="Genomic_DNA"/>
</dbReference>
<reference evidence="11 12" key="1">
    <citation type="submission" date="2019-04" db="EMBL/GenBank/DDBJ databases">
        <title>Genome sequence of Bacillus hwajinpoensis strain Y2.</title>
        <authorList>
            <person name="Fair J.L."/>
            <person name="Maclea K.S."/>
        </authorList>
    </citation>
    <scope>NUCLEOTIDE SEQUENCE [LARGE SCALE GENOMIC DNA]</scope>
    <source>
        <strain evidence="11 12">Y2</strain>
    </source>
</reference>
<dbReference type="RefSeq" id="WP_136946196.1">
    <property type="nucleotide sequence ID" value="NZ_SWFM01000001.1"/>
</dbReference>
<dbReference type="OrthoDB" id="9794455at2"/>
<dbReference type="SMART" id="SM00098">
    <property type="entry name" value="alkPPc"/>
    <property type="match status" value="1"/>
</dbReference>
<accession>A0A4U1MNQ9</accession>
<comment type="cofactor">
    <cofactor evidence="8">
        <name>Mg(2+)</name>
        <dbReference type="ChEBI" id="CHEBI:18420"/>
    </cofactor>
    <text evidence="8">Binds 1 Mg(2+) ion.</text>
</comment>